<dbReference type="PANTHER" id="PTHR33799">
    <property type="entry name" value="PTS PERMEASE-RELATED-RELATED"/>
    <property type="match status" value="1"/>
</dbReference>
<dbReference type="RefSeq" id="WP_101691785.1">
    <property type="nucleotide sequence ID" value="NZ_JADCKF010000011.1"/>
</dbReference>
<dbReference type="InterPro" id="IPR036662">
    <property type="entry name" value="PTS_EIIA_man-typ_sf"/>
</dbReference>
<feature type="domain" description="PTS EIIA type-4" evidence="2">
    <location>
        <begin position="1"/>
        <end position="123"/>
    </location>
</feature>
<dbReference type="Gene3D" id="3.40.50.510">
    <property type="entry name" value="Phosphotransferase system, mannose-type IIA component"/>
    <property type="match status" value="1"/>
</dbReference>
<dbReference type="EMBL" id="JADCKF010000011">
    <property type="protein sequence ID" value="MBE5056815.1"/>
    <property type="molecule type" value="Genomic_DNA"/>
</dbReference>
<evidence type="ECO:0000313" key="4">
    <source>
        <dbReference type="Proteomes" id="UP000806211"/>
    </source>
</evidence>
<proteinExistence type="predicted"/>
<reference evidence="3 4" key="1">
    <citation type="submission" date="2020-10" db="EMBL/GenBank/DDBJ databases">
        <title>ChiBAC.</title>
        <authorList>
            <person name="Zenner C."/>
            <person name="Hitch T.C.A."/>
            <person name="Clavel T."/>
        </authorList>
    </citation>
    <scope>NUCLEOTIDE SEQUENCE [LARGE SCALE GENOMIC DNA]</scope>
    <source>
        <strain evidence="3 4">DSM 107456</strain>
    </source>
</reference>
<evidence type="ECO:0000313" key="3">
    <source>
        <dbReference type="EMBL" id="MBE5056815.1"/>
    </source>
</evidence>
<name>A0ABR9REN0_9FIRM</name>
<dbReference type="PROSITE" id="PS51096">
    <property type="entry name" value="PTS_EIIA_TYPE_4"/>
    <property type="match status" value="1"/>
</dbReference>
<keyword evidence="4" id="KW-1185">Reference proteome</keyword>
<evidence type="ECO:0000259" key="2">
    <source>
        <dbReference type="PROSITE" id="PS51096"/>
    </source>
</evidence>
<dbReference type="Proteomes" id="UP000806211">
    <property type="component" value="Unassembled WGS sequence"/>
</dbReference>
<dbReference type="InterPro" id="IPR051471">
    <property type="entry name" value="Bacterial_PTS_sugar_comp"/>
</dbReference>
<organism evidence="3 4">
    <name type="scientific">Pseudoflavonifractor gallinarum</name>
    <dbReference type="NCBI Taxonomy" id="2779352"/>
    <lineage>
        <taxon>Bacteria</taxon>
        <taxon>Bacillati</taxon>
        <taxon>Bacillota</taxon>
        <taxon>Clostridia</taxon>
        <taxon>Eubacteriales</taxon>
        <taxon>Oscillospiraceae</taxon>
        <taxon>Pseudoflavonifractor</taxon>
    </lineage>
</organism>
<accession>A0ABR9REN0</accession>
<protein>
    <submittedName>
        <fullName evidence="3">PTS mannose transporter subunit IID</fullName>
    </submittedName>
</protein>
<dbReference type="SUPFAM" id="SSF53062">
    <property type="entry name" value="PTS system fructose IIA component-like"/>
    <property type="match status" value="1"/>
</dbReference>
<evidence type="ECO:0000256" key="1">
    <source>
        <dbReference type="ARBA" id="ARBA00022679"/>
    </source>
</evidence>
<gene>
    <name evidence="3" type="ORF">INF37_12545</name>
</gene>
<dbReference type="InterPro" id="IPR004701">
    <property type="entry name" value="PTS_EIIA_man-typ"/>
</dbReference>
<sequence>MINLILISHGAFAAGVREAAEMILGPQENLEVFGLYPGDTVETFSLKLEQAIDAFGDPDHTLILADLPSGTPSNTAMLMVMKHHVHALSGYNLPALLELLTLREEMEAGELIAAATEAGREGFVNAEQVIAEREGTV</sequence>
<comment type="caution">
    <text evidence="3">The sequence shown here is derived from an EMBL/GenBank/DDBJ whole genome shotgun (WGS) entry which is preliminary data.</text>
</comment>
<dbReference type="PANTHER" id="PTHR33799:SF1">
    <property type="entry name" value="PTS SYSTEM MANNOSE-SPECIFIC EIIAB COMPONENT-RELATED"/>
    <property type="match status" value="1"/>
</dbReference>
<keyword evidence="1" id="KW-0808">Transferase</keyword>
<dbReference type="Pfam" id="PF03610">
    <property type="entry name" value="EIIA-man"/>
    <property type="match status" value="1"/>
</dbReference>